<dbReference type="Proteomes" id="UP000501191">
    <property type="component" value="Segment"/>
</dbReference>
<accession>A0A6M2YSV8</accession>
<dbReference type="GeneID" id="63911494"/>
<evidence type="ECO:0000313" key="1">
    <source>
        <dbReference type="EMBL" id="QEA10826.1"/>
    </source>
</evidence>
<keyword evidence="2" id="KW-1185">Reference proteome</keyword>
<evidence type="ECO:0000313" key="2">
    <source>
        <dbReference type="Proteomes" id="UP000501191"/>
    </source>
</evidence>
<dbReference type="EMBL" id="MN103533">
    <property type="protein sequence ID" value="QEA10826.1"/>
    <property type="molecule type" value="Genomic_DNA"/>
</dbReference>
<sequence length="52" mass="5770">MSHLLRCPACGPFGIRARRRARRHNEAALIAFHAHLAAETRRGVGLPQEVTP</sequence>
<reference evidence="1 2" key="1">
    <citation type="journal article" date="2020" name="PLoS ONE">
        <title>Weirdo19ES is a novel singleton mycobacteriophage that selects for glycolipid deficient phage-resistant M. smegmatis mutants.</title>
        <authorList>
            <person name="Suarez C.A."/>
            <person name="Franceschelli J.J."/>
            <person name="Tasselli S.E."/>
            <person name="Morbidoni H.R."/>
        </authorList>
    </citation>
    <scope>NUCLEOTIDE SEQUENCE [LARGE SCALE GENOMIC DNA]</scope>
</reference>
<protein>
    <submittedName>
        <fullName evidence="1">Uncharacterized protein</fullName>
    </submittedName>
</protein>
<name>A0A6M2YSV8_9CAUD</name>
<organism evidence="1 2">
    <name type="scientific">Mycobacterium phage Weirdo19</name>
    <dbReference type="NCBI Taxonomy" id="2601610"/>
    <lineage>
        <taxon>Viruses</taxon>
        <taxon>Duplodnaviria</taxon>
        <taxon>Heunggongvirae</taxon>
        <taxon>Uroviricota</taxon>
        <taxon>Caudoviricetes</taxon>
        <taxon>Rosariovirus</taxon>
        <taxon>Rosariovirus Weirdo19ES</taxon>
    </lineage>
</organism>
<proteinExistence type="predicted"/>
<dbReference type="KEGG" id="vg:63911494"/>
<dbReference type="RefSeq" id="YP_010050759.1">
    <property type="nucleotide sequence ID" value="NC_054433.1"/>
</dbReference>